<dbReference type="EMBL" id="WNDA01000023">
    <property type="protein sequence ID" value="MTU70176.1"/>
    <property type="molecule type" value="Genomic_DNA"/>
</dbReference>
<comment type="caution">
    <text evidence="1">The sequence shown here is derived from an EMBL/GenBank/DDBJ whole genome shotgun (WGS) entry which is preliminary data.</text>
</comment>
<proteinExistence type="predicted"/>
<dbReference type="Proteomes" id="UP000448908">
    <property type="component" value="Unassembled WGS sequence"/>
</dbReference>
<protein>
    <submittedName>
        <fullName evidence="1">Uncharacterized protein</fullName>
    </submittedName>
</protein>
<dbReference type="AlphaFoldDB" id="A0AA44ANK7"/>
<sequence>MENIYQETVRAVENGARFKVDIRRRSLKIDGKYVIRDGRYDGGLGVPACTEDEFFLNMEKLYRRYKHSVPSERSGGKSRLYFRALPEKDLDDGDMLYGERRDKAQVELELYLLCRILDGFRWNPETMGRWFWQSKADKDLVILREWVEPNNNQPTI</sequence>
<evidence type="ECO:0000313" key="2">
    <source>
        <dbReference type="Proteomes" id="UP000448908"/>
    </source>
</evidence>
<name>A0AA44ANK7_9BACT</name>
<reference evidence="1 2" key="1">
    <citation type="journal article" date="2019" name="Nat. Med.">
        <title>A library of human gut bacterial isolates paired with longitudinal multiomics data enables mechanistic microbiome research.</title>
        <authorList>
            <person name="Poyet M."/>
            <person name="Groussin M."/>
            <person name="Gibbons S.M."/>
            <person name="Avila-Pacheco J."/>
            <person name="Jiang X."/>
            <person name="Kearney S.M."/>
            <person name="Perrotta A.R."/>
            <person name="Berdy B."/>
            <person name="Zhao S."/>
            <person name="Lieberman T.D."/>
            <person name="Swanson P.K."/>
            <person name="Smith M."/>
            <person name="Roesemann S."/>
            <person name="Alexander J.E."/>
            <person name="Rich S.A."/>
            <person name="Livny J."/>
            <person name="Vlamakis H."/>
            <person name="Clish C."/>
            <person name="Bullock K."/>
            <person name="Deik A."/>
            <person name="Scott J."/>
            <person name="Pierce K.A."/>
            <person name="Xavier R.J."/>
            <person name="Alm E.J."/>
        </authorList>
    </citation>
    <scope>NUCLEOTIDE SEQUENCE [LARGE SCALE GENOMIC DNA]</scope>
    <source>
        <strain evidence="1 2">BIOML-A16</strain>
    </source>
</reference>
<organism evidence="1 2">
    <name type="scientific">Parabacteroides merdae</name>
    <dbReference type="NCBI Taxonomy" id="46503"/>
    <lineage>
        <taxon>Bacteria</taxon>
        <taxon>Pseudomonadati</taxon>
        <taxon>Bacteroidota</taxon>
        <taxon>Bacteroidia</taxon>
        <taxon>Bacteroidales</taxon>
        <taxon>Tannerellaceae</taxon>
        <taxon>Parabacteroides</taxon>
    </lineage>
</organism>
<accession>A0AA44ANK7</accession>
<evidence type="ECO:0000313" key="1">
    <source>
        <dbReference type="EMBL" id="MTU70176.1"/>
    </source>
</evidence>
<dbReference type="RefSeq" id="WP_155152679.1">
    <property type="nucleotide sequence ID" value="NZ_WNCS01000020.1"/>
</dbReference>
<gene>
    <name evidence="1" type="ORF">GMD92_14155</name>
</gene>